<dbReference type="EMBL" id="JACHXY010000001">
    <property type="protein sequence ID" value="MBB3157413.1"/>
    <property type="molecule type" value="Genomic_DNA"/>
</dbReference>
<gene>
    <name evidence="2" type="ORF">FHS07_001097</name>
</gene>
<feature type="region of interest" description="Disordered" evidence="1">
    <location>
        <begin position="1"/>
        <end position="73"/>
    </location>
</feature>
<reference evidence="2 3" key="1">
    <citation type="submission" date="2020-08" db="EMBL/GenBank/DDBJ databases">
        <title>Genomic Encyclopedia of Type Strains, Phase III (KMG-III): the genomes of soil and plant-associated and newly described type strains.</title>
        <authorList>
            <person name="Whitman W."/>
        </authorList>
    </citation>
    <scope>NUCLEOTIDE SEQUENCE [LARGE SCALE GENOMIC DNA]</scope>
    <source>
        <strain evidence="2 3">CECT 8356</strain>
    </source>
</reference>
<comment type="caution">
    <text evidence="2">The sequence shown here is derived from an EMBL/GenBank/DDBJ whole genome shotgun (WGS) entry which is preliminary data.</text>
</comment>
<evidence type="ECO:0000313" key="3">
    <source>
        <dbReference type="Proteomes" id="UP000543579"/>
    </source>
</evidence>
<sequence>MASGPEASGPVGARSAALGDRISRTRRLQPATAMSVTSRLADTGQTNPSARQDRACAAPAQPRVNAEVPRTLR</sequence>
<dbReference type="AlphaFoldDB" id="A0A7W5CGU6"/>
<dbReference type="Proteomes" id="UP000543579">
    <property type="component" value="Unassembled WGS sequence"/>
</dbReference>
<protein>
    <submittedName>
        <fullName evidence="2">Uncharacterized protein</fullName>
    </submittedName>
</protein>
<organism evidence="2 3">
    <name type="scientific">Microbacterium proteolyticum</name>
    <dbReference type="NCBI Taxonomy" id="1572644"/>
    <lineage>
        <taxon>Bacteria</taxon>
        <taxon>Bacillati</taxon>
        <taxon>Actinomycetota</taxon>
        <taxon>Actinomycetes</taxon>
        <taxon>Micrococcales</taxon>
        <taxon>Microbacteriaceae</taxon>
        <taxon>Microbacterium</taxon>
    </lineage>
</organism>
<evidence type="ECO:0000313" key="2">
    <source>
        <dbReference type="EMBL" id="MBB3157413.1"/>
    </source>
</evidence>
<proteinExistence type="predicted"/>
<feature type="compositionally biased region" description="Polar residues" evidence="1">
    <location>
        <begin position="32"/>
        <end position="50"/>
    </location>
</feature>
<name>A0A7W5CGU6_9MICO</name>
<accession>A0A7W5CGU6</accession>
<evidence type="ECO:0000256" key="1">
    <source>
        <dbReference type="SAM" id="MobiDB-lite"/>
    </source>
</evidence>